<proteinExistence type="predicted"/>
<evidence type="ECO:0000313" key="2">
    <source>
        <dbReference type="Proteomes" id="UP000245626"/>
    </source>
</evidence>
<sequence length="724" mass="78407">MLSYEYDPVFDQIEDLFGDPLWAYDDESSKNPGQSTATQTTALSGKTKSSPSRSGPSTLNNSDNVNYLTRTYEVNGNSISRSYGDGGGRLTRQRSAELTRFAEQASTTSPKPSEEAPSKRPDDQHDRPKKSEAAKAGSHHHTVTSSIEQSSRTKNSSSPSLSLQYTSRFPKSTLSSENCIAYGYGSARYYTCKQLQNHAGSSSSGTNRPSGVETFSPDPVTKSQKSAKSESAVATGTTKPTSASTGSEANHAFSADDTSQTRTHSVLSQSSASKSSSQSRTYSFSSTDHQRTDSPTPSADPLKPVETNALPHDPLHSNGKMDDQQTSTLQHKDPNSPDRTSLTAEQGNVGESSVSRKSISGPATLGIVIGSFVFLASLAAIVFFLLKKRRREKEKERLDGCGNQSKLDEEWGGMIAPFPVASRAGAQALGHTDDEMHDIPLDSGPAYDQSFHRQVSTSIYPNVATRNEDPFGDHSIRRGPPGGQAQLSSDSAIRNRHMESPRIVGDGLGGFTSSYPPSMERQETSPQLTRPLNIVPKKMGHRPNNSQNTNVTMATTDTAGFTHGGCTASDSSSSLSISDVGHLHSIEIRNATKVPAPDQPVVATNGWFGIRMLQPLWGGTDGKPKKPDPDDEVREEEDDHPVEKERTPIPKDRQDRDPDEHGHGKDVTIFFSQSNGLTPHHFAVDSKGADFVPKTQGPWYRPAQASKGHAFRNPPLVRRPEGLR</sequence>
<dbReference type="EMBL" id="KZ819906">
    <property type="protein sequence ID" value="PWN50696.1"/>
    <property type="molecule type" value="Genomic_DNA"/>
</dbReference>
<organism evidence="1 2">
    <name type="scientific">Violaceomyces palustris</name>
    <dbReference type="NCBI Taxonomy" id="1673888"/>
    <lineage>
        <taxon>Eukaryota</taxon>
        <taxon>Fungi</taxon>
        <taxon>Dikarya</taxon>
        <taxon>Basidiomycota</taxon>
        <taxon>Ustilaginomycotina</taxon>
        <taxon>Ustilaginomycetes</taxon>
        <taxon>Violaceomycetales</taxon>
        <taxon>Violaceomycetaceae</taxon>
        <taxon>Violaceomyces</taxon>
    </lineage>
</organism>
<name>A0ACD0NY06_9BASI</name>
<gene>
    <name evidence="1" type="ORF">IE53DRAFT_362166</name>
</gene>
<protein>
    <submittedName>
        <fullName evidence="1">Uncharacterized protein</fullName>
    </submittedName>
</protein>
<evidence type="ECO:0000313" key="1">
    <source>
        <dbReference type="EMBL" id="PWN50696.1"/>
    </source>
</evidence>
<reference evidence="1 2" key="1">
    <citation type="journal article" date="2018" name="Mol. Biol. Evol.">
        <title>Broad Genomic Sampling Reveals a Smut Pathogenic Ancestry of the Fungal Clade Ustilaginomycotina.</title>
        <authorList>
            <person name="Kijpornyongpan T."/>
            <person name="Mondo S.J."/>
            <person name="Barry K."/>
            <person name="Sandor L."/>
            <person name="Lee J."/>
            <person name="Lipzen A."/>
            <person name="Pangilinan J."/>
            <person name="LaButti K."/>
            <person name="Hainaut M."/>
            <person name="Henrissat B."/>
            <person name="Grigoriev I.V."/>
            <person name="Spatafora J.W."/>
            <person name="Aime M.C."/>
        </authorList>
    </citation>
    <scope>NUCLEOTIDE SEQUENCE [LARGE SCALE GENOMIC DNA]</scope>
    <source>
        <strain evidence="1 2">SA 807</strain>
    </source>
</reference>
<accession>A0ACD0NY06</accession>
<dbReference type="Proteomes" id="UP000245626">
    <property type="component" value="Unassembled WGS sequence"/>
</dbReference>
<keyword evidence="2" id="KW-1185">Reference proteome</keyword>